<feature type="region of interest" description="Disordered" evidence="1">
    <location>
        <begin position="804"/>
        <end position="829"/>
    </location>
</feature>
<evidence type="ECO:0000256" key="1">
    <source>
        <dbReference type="SAM" id="MobiDB-lite"/>
    </source>
</evidence>
<evidence type="ECO:0000313" key="2">
    <source>
        <dbReference type="EMBL" id="CAJ2506553.1"/>
    </source>
</evidence>
<feature type="compositionally biased region" description="Polar residues" evidence="1">
    <location>
        <begin position="1295"/>
        <end position="1309"/>
    </location>
</feature>
<dbReference type="EMBL" id="CAUWAG010000008">
    <property type="protein sequence ID" value="CAJ2506553.1"/>
    <property type="molecule type" value="Genomic_DNA"/>
</dbReference>
<feature type="region of interest" description="Disordered" evidence="1">
    <location>
        <begin position="1490"/>
        <end position="1532"/>
    </location>
</feature>
<name>A0AAI8VKH6_9PEZI</name>
<feature type="compositionally biased region" description="Basic and acidic residues" evidence="1">
    <location>
        <begin position="1507"/>
        <end position="1523"/>
    </location>
</feature>
<feature type="compositionally biased region" description="Polar residues" evidence="1">
    <location>
        <begin position="854"/>
        <end position="865"/>
    </location>
</feature>
<keyword evidence="3" id="KW-1185">Reference proteome</keyword>
<feature type="compositionally biased region" description="Polar residues" evidence="1">
    <location>
        <begin position="725"/>
        <end position="743"/>
    </location>
</feature>
<feature type="region of interest" description="Disordered" evidence="1">
    <location>
        <begin position="854"/>
        <end position="912"/>
    </location>
</feature>
<organism evidence="2 3">
    <name type="scientific">Anthostomella pinea</name>
    <dbReference type="NCBI Taxonomy" id="933095"/>
    <lineage>
        <taxon>Eukaryota</taxon>
        <taxon>Fungi</taxon>
        <taxon>Dikarya</taxon>
        <taxon>Ascomycota</taxon>
        <taxon>Pezizomycotina</taxon>
        <taxon>Sordariomycetes</taxon>
        <taxon>Xylariomycetidae</taxon>
        <taxon>Xylariales</taxon>
        <taxon>Xylariaceae</taxon>
        <taxon>Anthostomella</taxon>
    </lineage>
</organism>
<feature type="region of interest" description="Disordered" evidence="1">
    <location>
        <begin position="1"/>
        <end position="137"/>
    </location>
</feature>
<accession>A0AAI8VKH6</accession>
<feature type="compositionally biased region" description="Polar residues" evidence="1">
    <location>
        <begin position="1422"/>
        <end position="1437"/>
    </location>
</feature>
<feature type="region of interest" description="Disordered" evidence="1">
    <location>
        <begin position="1368"/>
        <end position="1449"/>
    </location>
</feature>
<feature type="compositionally biased region" description="Low complexity" evidence="1">
    <location>
        <begin position="112"/>
        <end position="123"/>
    </location>
</feature>
<proteinExistence type="predicted"/>
<feature type="compositionally biased region" description="Low complexity" evidence="1">
    <location>
        <begin position="51"/>
        <end position="62"/>
    </location>
</feature>
<feature type="region of interest" description="Disordered" evidence="1">
    <location>
        <begin position="712"/>
        <end position="743"/>
    </location>
</feature>
<gene>
    <name evidence="2" type="ORF">KHLLAP_LOCUS7021</name>
</gene>
<feature type="region of interest" description="Disordered" evidence="1">
    <location>
        <begin position="1265"/>
        <end position="1313"/>
    </location>
</feature>
<feature type="compositionally biased region" description="Basic and acidic residues" evidence="1">
    <location>
        <begin position="1368"/>
        <end position="1384"/>
    </location>
</feature>
<reference evidence="2" key="1">
    <citation type="submission" date="2023-10" db="EMBL/GenBank/DDBJ databases">
        <authorList>
            <person name="Hackl T."/>
        </authorList>
    </citation>
    <scope>NUCLEOTIDE SEQUENCE</scope>
</reference>
<comment type="caution">
    <text evidence="2">The sequence shown here is derived from an EMBL/GenBank/DDBJ whole genome shotgun (WGS) entry which is preliminary data.</text>
</comment>
<dbReference type="PANTHER" id="PTHR42064:SF1">
    <property type="entry name" value="YALI0F28677P"/>
    <property type="match status" value="1"/>
</dbReference>
<feature type="compositionally biased region" description="Basic residues" evidence="1">
    <location>
        <begin position="1388"/>
        <end position="1398"/>
    </location>
</feature>
<feature type="compositionally biased region" description="Basic and acidic residues" evidence="1">
    <location>
        <begin position="86"/>
        <end position="97"/>
    </location>
</feature>
<dbReference type="PANTHER" id="PTHR42064">
    <property type="entry name" value="YALI0F28677P"/>
    <property type="match status" value="1"/>
</dbReference>
<feature type="compositionally biased region" description="Pro residues" evidence="1">
    <location>
        <begin position="29"/>
        <end position="45"/>
    </location>
</feature>
<feature type="compositionally biased region" description="Polar residues" evidence="1">
    <location>
        <begin position="1265"/>
        <end position="1288"/>
    </location>
</feature>
<feature type="region of interest" description="Disordered" evidence="1">
    <location>
        <begin position="1626"/>
        <end position="1650"/>
    </location>
</feature>
<dbReference type="Proteomes" id="UP001295740">
    <property type="component" value="Unassembled WGS sequence"/>
</dbReference>
<feature type="compositionally biased region" description="Basic and acidic residues" evidence="1">
    <location>
        <begin position="891"/>
        <end position="901"/>
    </location>
</feature>
<sequence length="1780" mass="196589">MLDSGPHGPSMIAMQRSLSSPVCIRSSPPVSPTAPRPPSRSPSPSPKSRADTTTATATATRTRGLRSRSPVHSAPPPESTASLPLRRSEDTPRDGATHHQRGASASKRPVIAQAPARSNASPSRSPPAPSSPLRPALKDEGFARPQLRSLLTDSSLYTNPHLTVEDEGTTLQELAHLVRLSKYQERKRANTRIRLQRTLVSTALSARLTRCGEATQRNLAESFRSSDTQGFANLFSAMQDVRNSCDATRRYALLEPEMESLQSPGMASPESLDVPPSTIGGNGLSLVTPFLGELSVSARETILNFLTQLRTNPDYLASRLCALTDAELQALTMFHRGLEPIESQMPFHEIRSSGRGGASTANRNSAVAPNPVERLLSFQRHDPLSALIHTCFANSAGPDSAEDKRRTEIWASACARLISSKSHHNTLISILNVWSAMRDWSGRSNMEWFLMKILEEGAFLLDRAEDPQGTRFHISDWSSKDSIAAEEFYDRAVDELFDIIDDEDATGIPEGVIELGNEILRQLGDKFVDETRSWFVYKWLFSSWLMAVVIHPESYGMMAEYNITEYGRQKILKAVAQRASALVVDMLWPHNSHPVSTPLKVKGHIKNLVARFGPSKKQRTARLLPARSITSLRETVEVHPYLVISPADLVTLVNALFPERRPQSAHSSSIRSGAPSISGFSAISQPISIATSRSNAETASVISTSTSSILSDATTSHEPLLESHITGTTRRYSPTVPDTASQKRLSNYEEDGHLLRSAMQEMAHVLGADVVAGSCHPCAEQWAVVFVASDGKSLSLHMTYDPDDELAEENSSTTSDSEDDEPDDKPELDKDYHQLRDSILRLVEDFEIPQGLENSETHTTFSNRASGLKKYRSKNKVITPERSMGSRNPYRKREEEEKAKQSPESPSHALGGGESASVLITMLNAASSQSRVQSDFVSAHLYWRTLQQLNTLTSPSLRQNGFASLLNIFSRGPRDSIRRSASAIEEYDAWLVWLKQSQERHEGLIETMMKRLRAFRDKMWYVTDVRNSDVYEHARNFCSALKIMGVSRKWESLQRSRAQLARSSALSYIHLQESQMLGLLAASDEQGGPNKLSDDQAEKTKKWLEQFSVHNWCDGEERIHRFCCEMHTCMDKLVGDSVTANPVLWSSPLFLRDRKTFEGPRKGRDRDSIFGGDDAASVISADHDRRYTSSSNRPNSIVRDLRNMSSHNMSQISLSSGRHSFSRASTVMSDVMDPRDYFGVSSPVHTIDSASTYWSPFQSTMSNVSSATSRAQSPTASVTNLSGSSSQPYRHRLPSSHSIARPRTSTSSDETVHIQRLSDEKQRFLSDLRQTLLGLVLSDLGNFVFARGSETDAWFNDLGQDCIEHREAAERSAGRTPGKREKTSTGHTKQRVIGKKKSSGNLREAGDSNASGRSTGRHRSPSGPSNASSATNETVSAHTLPPRKDESSEFPYKKAYQRLLKMFSVHPSPYSKLNTLFELEQLIIASLSTGGRRSRWNPRSPFAPSDDSDRSNSQEQSSRERRPTAFQPSLVPGLYSRSTANADTRSIVSVSLANKDAIRNVLKALFRDAGVRPQTLFRDLQFISAFVSPSVLDTERNAAYWDIGIAAASLKQSIVTTMVEIADEAVASSRKRSSGTDNATETPPPSHSLHDAARMLTIAAKEGDPTAQRELGLFQLSNPELVARATLPLSKPREIFKQTVMENFGARPGSSARHPADRARAGLGMAVPNPTTFQDAGNHGNVRDPALMCVAFHWMEAAENGGDELARRFLRQNNEMMGLG</sequence>
<evidence type="ECO:0000313" key="3">
    <source>
        <dbReference type="Proteomes" id="UP001295740"/>
    </source>
</evidence>
<protein>
    <submittedName>
        <fullName evidence="2">Uu.00g006830.m01.CDS01</fullName>
    </submittedName>
</protein>